<feature type="compositionally biased region" description="Low complexity" evidence="10">
    <location>
        <begin position="18"/>
        <end position="29"/>
    </location>
</feature>
<dbReference type="EMBL" id="CASHTH010001010">
    <property type="protein sequence ID" value="CAI8010156.1"/>
    <property type="molecule type" value="Genomic_DNA"/>
</dbReference>
<dbReference type="GO" id="GO:0051026">
    <property type="term" value="P:chiasma assembly"/>
    <property type="evidence" value="ECO:0007669"/>
    <property type="project" value="TreeGrafter"/>
</dbReference>
<comment type="similarity">
    <text evidence="1">Belongs to the DNA mismatch repair MutS family.</text>
</comment>
<feature type="region of interest" description="Disordered" evidence="10">
    <location>
        <begin position="1"/>
        <end position="69"/>
    </location>
</feature>
<protein>
    <recommendedName>
        <fullName evidence="9">MutS protein homolog 5</fullName>
    </recommendedName>
</protein>
<evidence type="ECO:0000313" key="13">
    <source>
        <dbReference type="Proteomes" id="UP001174909"/>
    </source>
</evidence>
<dbReference type="SMART" id="SM00534">
    <property type="entry name" value="MUTSac"/>
    <property type="match status" value="1"/>
</dbReference>
<dbReference type="GO" id="GO:0005524">
    <property type="term" value="F:ATP binding"/>
    <property type="evidence" value="ECO:0007669"/>
    <property type="project" value="UniProtKB-KW"/>
</dbReference>
<evidence type="ECO:0000256" key="9">
    <source>
        <dbReference type="ARBA" id="ARBA00071136"/>
    </source>
</evidence>
<keyword evidence="3" id="KW-0227">DNA damage</keyword>
<name>A0AA35RGB2_GEOBA</name>
<dbReference type="InterPro" id="IPR007696">
    <property type="entry name" value="DNA_mismatch_repair_MutS_core"/>
</dbReference>
<dbReference type="AlphaFoldDB" id="A0AA35RGB2"/>
<evidence type="ECO:0000256" key="10">
    <source>
        <dbReference type="SAM" id="MobiDB-lite"/>
    </source>
</evidence>
<dbReference type="SUPFAM" id="SSF53150">
    <property type="entry name" value="DNA repair protein MutS, domain II"/>
    <property type="match status" value="1"/>
</dbReference>
<evidence type="ECO:0000313" key="12">
    <source>
        <dbReference type="EMBL" id="CAI8010156.1"/>
    </source>
</evidence>
<evidence type="ECO:0000256" key="5">
    <source>
        <dbReference type="ARBA" id="ARBA00023125"/>
    </source>
</evidence>
<keyword evidence="2" id="KW-0547">Nucleotide-binding</keyword>
<dbReference type="FunFam" id="3.40.50.300:FF:000820">
    <property type="entry name" value="MutS homolog 5 (E. coli)"/>
    <property type="match status" value="1"/>
</dbReference>
<dbReference type="SUPFAM" id="SSF48334">
    <property type="entry name" value="DNA repair protein MutS, domain III"/>
    <property type="match status" value="1"/>
</dbReference>
<feature type="compositionally biased region" description="Polar residues" evidence="10">
    <location>
        <begin position="1"/>
        <end position="17"/>
    </location>
</feature>
<dbReference type="InterPro" id="IPR045076">
    <property type="entry name" value="MutS"/>
</dbReference>
<organism evidence="12 13">
    <name type="scientific">Geodia barretti</name>
    <name type="common">Barrett's horny sponge</name>
    <dbReference type="NCBI Taxonomy" id="519541"/>
    <lineage>
        <taxon>Eukaryota</taxon>
        <taxon>Metazoa</taxon>
        <taxon>Porifera</taxon>
        <taxon>Demospongiae</taxon>
        <taxon>Heteroscleromorpha</taxon>
        <taxon>Tetractinellida</taxon>
        <taxon>Astrophorina</taxon>
        <taxon>Geodiidae</taxon>
        <taxon>Geodia</taxon>
    </lineage>
</organism>
<proteinExistence type="inferred from homology"/>
<evidence type="ECO:0000256" key="8">
    <source>
        <dbReference type="ARBA" id="ARBA00057350"/>
    </source>
</evidence>
<feature type="domain" description="DNA mismatch repair proteins mutS family" evidence="11">
    <location>
        <begin position="699"/>
        <end position="715"/>
    </location>
</feature>
<dbReference type="Pfam" id="PF00488">
    <property type="entry name" value="MutS_V"/>
    <property type="match status" value="1"/>
</dbReference>
<dbReference type="GO" id="GO:0140664">
    <property type="term" value="F:ATP-dependent DNA damage sensor activity"/>
    <property type="evidence" value="ECO:0007669"/>
    <property type="project" value="InterPro"/>
</dbReference>
<dbReference type="PANTHER" id="PTHR11361">
    <property type="entry name" value="DNA MISMATCH REPAIR PROTEIN MUTS FAMILY MEMBER"/>
    <property type="match status" value="1"/>
</dbReference>
<keyword evidence="7" id="KW-0469">Meiosis</keyword>
<evidence type="ECO:0000256" key="2">
    <source>
        <dbReference type="ARBA" id="ARBA00022741"/>
    </source>
</evidence>
<gene>
    <name evidence="12" type="ORF">GBAR_LOCUS6712</name>
</gene>
<dbReference type="Gene3D" id="3.40.50.300">
    <property type="entry name" value="P-loop containing nucleotide triphosphate hydrolases"/>
    <property type="match status" value="1"/>
</dbReference>
<dbReference type="SUPFAM" id="SSF52540">
    <property type="entry name" value="P-loop containing nucleoside triphosphate hydrolases"/>
    <property type="match status" value="1"/>
</dbReference>
<dbReference type="Pfam" id="PF05192">
    <property type="entry name" value="MutS_III"/>
    <property type="match status" value="1"/>
</dbReference>
<evidence type="ECO:0000256" key="6">
    <source>
        <dbReference type="ARBA" id="ARBA00023204"/>
    </source>
</evidence>
<keyword evidence="5" id="KW-0238">DNA-binding</keyword>
<keyword evidence="13" id="KW-1185">Reference proteome</keyword>
<dbReference type="PROSITE" id="PS00486">
    <property type="entry name" value="DNA_MISMATCH_REPAIR_2"/>
    <property type="match status" value="1"/>
</dbReference>
<dbReference type="Proteomes" id="UP001174909">
    <property type="component" value="Unassembled WGS sequence"/>
</dbReference>
<dbReference type="InterPro" id="IPR036187">
    <property type="entry name" value="DNA_mismatch_repair_MutS_sf"/>
</dbReference>
<dbReference type="InterPro" id="IPR011184">
    <property type="entry name" value="DNA_mismatch_repair_Msh2"/>
</dbReference>
<dbReference type="PIRSF" id="PIRSF005813">
    <property type="entry name" value="MSH2"/>
    <property type="match status" value="1"/>
</dbReference>
<dbReference type="PANTHER" id="PTHR11361:SF20">
    <property type="entry name" value="MUTS PROTEIN HOMOLOG 5"/>
    <property type="match status" value="1"/>
</dbReference>
<evidence type="ECO:0000256" key="7">
    <source>
        <dbReference type="ARBA" id="ARBA00023254"/>
    </source>
</evidence>
<comment type="function">
    <text evidence="8">Involved in DNA mismatch repair and meiotic recombination processes. Facilitates crossovers between homologs during meiosis.</text>
</comment>
<dbReference type="InterPro" id="IPR000432">
    <property type="entry name" value="DNA_mismatch_repair_MutS_C"/>
</dbReference>
<dbReference type="GO" id="GO:0006298">
    <property type="term" value="P:mismatch repair"/>
    <property type="evidence" value="ECO:0007669"/>
    <property type="project" value="InterPro"/>
</dbReference>
<accession>A0AA35RGB2</accession>
<dbReference type="InterPro" id="IPR027417">
    <property type="entry name" value="P-loop_NTPase"/>
</dbReference>
<dbReference type="Gene3D" id="1.10.1420.10">
    <property type="match status" value="1"/>
</dbReference>
<feature type="compositionally biased region" description="Basic and acidic residues" evidence="10">
    <location>
        <begin position="30"/>
        <end position="48"/>
    </location>
</feature>
<reference evidence="12" key="1">
    <citation type="submission" date="2023-03" db="EMBL/GenBank/DDBJ databases">
        <authorList>
            <person name="Steffen K."/>
            <person name="Cardenas P."/>
        </authorList>
    </citation>
    <scope>NUCLEOTIDE SEQUENCE</scope>
</reference>
<keyword evidence="6" id="KW-0234">DNA repair</keyword>
<dbReference type="CDD" id="cd03281">
    <property type="entry name" value="ABC_MSH5_euk"/>
    <property type="match status" value="1"/>
</dbReference>
<evidence type="ECO:0000259" key="11">
    <source>
        <dbReference type="PROSITE" id="PS00486"/>
    </source>
</evidence>
<keyword evidence="4" id="KW-0067">ATP-binding</keyword>
<comment type="caution">
    <text evidence="12">The sequence shown here is derived from an EMBL/GenBank/DDBJ whole genome shotgun (WGS) entry which is preliminary data.</text>
</comment>
<evidence type="ECO:0000256" key="4">
    <source>
        <dbReference type="ARBA" id="ARBA00022840"/>
    </source>
</evidence>
<dbReference type="FunFam" id="1.10.1420.10:FF:000008">
    <property type="entry name" value="MutS homolog 5 (E. coli)"/>
    <property type="match status" value="1"/>
</dbReference>
<evidence type="ECO:0000256" key="1">
    <source>
        <dbReference type="ARBA" id="ARBA00006271"/>
    </source>
</evidence>
<dbReference type="SMART" id="SM00533">
    <property type="entry name" value="MUTSd"/>
    <property type="match status" value="1"/>
</dbReference>
<dbReference type="InterPro" id="IPR036678">
    <property type="entry name" value="MutS_con_dom_sf"/>
</dbReference>
<dbReference type="GO" id="GO:0030983">
    <property type="term" value="F:mismatched DNA binding"/>
    <property type="evidence" value="ECO:0007669"/>
    <property type="project" value="InterPro"/>
</dbReference>
<dbReference type="GO" id="GO:0005634">
    <property type="term" value="C:nucleus"/>
    <property type="evidence" value="ECO:0007669"/>
    <property type="project" value="TreeGrafter"/>
</dbReference>
<sequence>MDSSTLTFSCGSSNKEPGSTASSRPPSRGSRSDDARTRESGGRRERPGTCETPAAPGAAATDEDELTEADISVKREGAGRGLLWDEEEDDPYVVMSAVWGGGMLGVAYFVVDTGHLYIMPDAAEREDFGLLRRVLLQVQPRVILASARIDDRMQKVLDDYIHSPVSGGSEKETVAQVELLPGGDFRLESCRQRLLAGVRLPGVNPDGSAEDKLIQVSSLFPLESVNLIRCVGALLKYVERKRLGMELEEEGVRVPVLAVKRFSLDNLLVMDESSFSALQIFQKEYHPSVYKSGLSGVKEGLSLFGIVNKTRSSLGSKLLKLWFLRPLADMSVLRERQEAVEFLKSPTHDETTTMLYDCIKHIKNIPRILSKINIAQASMNDWQSLYKCAYNGIYIGDICNSLPKTIQIFKRIAREFSDDLHRIASLITKIVDFEESSVQQRFSVKPHIDEELDKLRELYSGLPDLLTRVAHEELERLPGLSECNVTYLPQLGYLTVVAKEEVEEKKEWLARMGLSLVFETGNLVHFKSDRMRDHETSIMHRLQEVILEHASSLLTVVELTAELDCLISLAMFARDHNCVRPVLSEENTIHIKGGRHPLQELVVSTFVPNDTYLDLEHGRMKFMTGPNSSGKSIYLKQVALIVFLAHIGSFVPAESAKIGMMEHIFTRIQTRESVSVGLSAFMIDLNQISAALNGATTRSLVVLDEFGKGTGTRDGMSLLVASLEHWLKMNEDCPNIIVSTHFHGIIQQKLLPKSPLLEYLTMETIQDGDELIFLYQLVPGHCDSSHACYIAAMAGVPKAVVERGRQVSELFRKNLPIPRLNTPSMEEKIRVSEKIVSKFFELDFEKDDLEAFLRDFVKPVAKGIL</sequence>
<evidence type="ECO:0000256" key="3">
    <source>
        <dbReference type="ARBA" id="ARBA00022763"/>
    </source>
</evidence>